<protein>
    <submittedName>
        <fullName evidence="1">Uncharacterized protein</fullName>
    </submittedName>
</protein>
<comment type="caution">
    <text evidence="1">The sequence shown here is derived from an EMBL/GenBank/DDBJ whole genome shotgun (WGS) entry which is preliminary data.</text>
</comment>
<dbReference type="Proteomes" id="UP000092683">
    <property type="component" value="Unassembled WGS sequence"/>
</dbReference>
<evidence type="ECO:0000313" key="1">
    <source>
        <dbReference type="EMBL" id="OCB41881.1"/>
    </source>
</evidence>
<organism evidence="1 2">
    <name type="scientific">Mycobacterium malmoense</name>
    <dbReference type="NCBI Taxonomy" id="1780"/>
    <lineage>
        <taxon>Bacteria</taxon>
        <taxon>Bacillati</taxon>
        <taxon>Actinomycetota</taxon>
        <taxon>Actinomycetes</taxon>
        <taxon>Mycobacteriales</taxon>
        <taxon>Mycobacteriaceae</taxon>
        <taxon>Mycobacterium</taxon>
    </lineage>
</organism>
<name>A0A1B9CI49_MYCMA</name>
<gene>
    <name evidence="1" type="ORF">A5677_00470</name>
</gene>
<sequence>MKIGDNISYEKDGVIYTERAESVDYTSGSPAIYRRLNRWQRMVRRVTPRRWQKSLLVHEAVPPSVAINVGQRPPAGKTLAQLEQIRAGIREILDTADEF</sequence>
<accession>A0A1B9CI49</accession>
<reference evidence="1 2" key="1">
    <citation type="submission" date="2016-06" db="EMBL/GenBank/DDBJ databases">
        <authorList>
            <person name="Kjaerup R.B."/>
            <person name="Dalgaard T.S."/>
            <person name="Juul-Madsen H.R."/>
        </authorList>
    </citation>
    <scope>NUCLEOTIDE SEQUENCE [LARGE SCALE GENOMIC DNA]</scope>
    <source>
        <strain evidence="1 2">E3012</strain>
    </source>
</reference>
<dbReference type="EMBL" id="MBEE01000285">
    <property type="protein sequence ID" value="OCB41881.1"/>
    <property type="molecule type" value="Genomic_DNA"/>
</dbReference>
<evidence type="ECO:0000313" key="2">
    <source>
        <dbReference type="Proteomes" id="UP000092683"/>
    </source>
</evidence>
<dbReference type="RefSeq" id="WP_065484622.1">
    <property type="nucleotide sequence ID" value="NZ_MBEE01000285.1"/>
</dbReference>
<proteinExistence type="predicted"/>
<dbReference type="AlphaFoldDB" id="A0A1B9CI49"/>